<proteinExistence type="inferred from homology"/>
<dbReference type="GO" id="GO:0003723">
    <property type="term" value="F:RNA binding"/>
    <property type="evidence" value="ECO:0007669"/>
    <property type="project" value="UniProtKB-KW"/>
</dbReference>
<keyword evidence="1" id="KW-0694">RNA-binding</keyword>
<dbReference type="Proteomes" id="UP000663881">
    <property type="component" value="Unassembled WGS sequence"/>
</dbReference>
<dbReference type="GO" id="GO:0030422">
    <property type="term" value="P:siRNA processing"/>
    <property type="evidence" value="ECO:0007669"/>
    <property type="project" value="TreeGrafter"/>
</dbReference>
<evidence type="ECO:0000256" key="1">
    <source>
        <dbReference type="RuleBase" id="RU363098"/>
    </source>
</evidence>
<keyword evidence="1" id="KW-0808">Transferase</keyword>
<comment type="catalytic activity">
    <reaction evidence="1">
        <text>RNA(n) + a ribonucleoside 5'-triphosphate = RNA(n+1) + diphosphate</text>
        <dbReference type="Rhea" id="RHEA:21248"/>
        <dbReference type="Rhea" id="RHEA-COMP:14527"/>
        <dbReference type="Rhea" id="RHEA-COMP:17342"/>
        <dbReference type="ChEBI" id="CHEBI:33019"/>
        <dbReference type="ChEBI" id="CHEBI:61557"/>
        <dbReference type="ChEBI" id="CHEBI:140395"/>
        <dbReference type="EC" id="2.7.7.48"/>
    </reaction>
</comment>
<evidence type="ECO:0000259" key="3">
    <source>
        <dbReference type="Pfam" id="PF05183"/>
    </source>
</evidence>
<dbReference type="PANTHER" id="PTHR23079">
    <property type="entry name" value="RNA-DEPENDENT RNA POLYMERASE"/>
    <property type="match status" value="1"/>
</dbReference>
<evidence type="ECO:0000256" key="2">
    <source>
        <dbReference type="SAM" id="MobiDB-lite"/>
    </source>
</evidence>
<feature type="region of interest" description="Disordered" evidence="2">
    <location>
        <begin position="50"/>
        <end position="86"/>
    </location>
</feature>
<keyword evidence="1" id="KW-0696">RNA-directed RNA polymerase</keyword>
<keyword evidence="1" id="KW-0548">Nucleotidyltransferase</keyword>
<feature type="compositionally biased region" description="Basic and acidic residues" evidence="2">
    <location>
        <begin position="54"/>
        <end position="86"/>
    </location>
</feature>
<dbReference type="EC" id="2.7.7.48" evidence="1"/>
<dbReference type="AlphaFoldDB" id="A0A818Q981"/>
<accession>A0A818Q981</accession>
<dbReference type="EMBL" id="CAJOAY010000343">
    <property type="protein sequence ID" value="CAF3637624.1"/>
    <property type="molecule type" value="Genomic_DNA"/>
</dbReference>
<evidence type="ECO:0000313" key="5">
    <source>
        <dbReference type="Proteomes" id="UP000663881"/>
    </source>
</evidence>
<comment type="similarity">
    <text evidence="1">Belongs to the RdRP family.</text>
</comment>
<reference evidence="4" key="1">
    <citation type="submission" date="2021-02" db="EMBL/GenBank/DDBJ databases">
        <authorList>
            <person name="Nowell W R."/>
        </authorList>
    </citation>
    <scope>NUCLEOTIDE SEQUENCE</scope>
</reference>
<gene>
    <name evidence="4" type="ORF">OKA104_LOCUS8474</name>
</gene>
<organism evidence="4 5">
    <name type="scientific">Adineta steineri</name>
    <dbReference type="NCBI Taxonomy" id="433720"/>
    <lineage>
        <taxon>Eukaryota</taxon>
        <taxon>Metazoa</taxon>
        <taxon>Spiralia</taxon>
        <taxon>Gnathifera</taxon>
        <taxon>Rotifera</taxon>
        <taxon>Eurotatoria</taxon>
        <taxon>Bdelloidea</taxon>
        <taxon>Adinetida</taxon>
        <taxon>Adinetidae</taxon>
        <taxon>Adineta</taxon>
    </lineage>
</organism>
<dbReference type="InterPro" id="IPR057596">
    <property type="entry name" value="RDRP_core"/>
</dbReference>
<protein>
    <recommendedName>
        <fullName evidence="1">RNA-dependent RNA polymerase</fullName>
        <ecNumber evidence="1">2.7.7.48</ecNumber>
    </recommendedName>
</protein>
<dbReference type="InterPro" id="IPR007855">
    <property type="entry name" value="RDRP"/>
</dbReference>
<sequence length="354" mass="41006">MDSHQSGLRFAAIERISTVVITLYQQQVATQQRLEDRQIARDQREQDLNISALQREHDKQIARQQREADELNAEKQRNMSQEQRQHEFEIEQQRFEKQQEQRSFELRIQQENLRDTQLATYLNEMGQLLKENNGSLTNDLTIAALARAKTLHVLRRIGSELSAQVIIYLYDAKQLTCGQNPLDLSGATLNGIDLSVTTHDLTGKYTFTNGIGTISTQLRDEIKDFLDPFDVSRDFSALQIRYGGCKGTLSVDRRLDGQRYQLQIRDSMNKFTIDHDILELCKLSAPRPLFLNRQDIVLLESRDIPHVNFLNLQNQYHFGLVCALLKPENAYELLQEKLLPVFKLRKIARNINIV</sequence>
<dbReference type="GO" id="GO:0003968">
    <property type="term" value="F:RNA-directed RNA polymerase activity"/>
    <property type="evidence" value="ECO:0007669"/>
    <property type="project" value="UniProtKB-KW"/>
</dbReference>
<dbReference type="GO" id="GO:0031380">
    <property type="term" value="C:nuclear RNA-directed RNA polymerase complex"/>
    <property type="evidence" value="ECO:0007669"/>
    <property type="project" value="TreeGrafter"/>
</dbReference>
<evidence type="ECO:0000313" key="4">
    <source>
        <dbReference type="EMBL" id="CAF3637624.1"/>
    </source>
</evidence>
<comment type="caution">
    <text evidence="4">The sequence shown here is derived from an EMBL/GenBank/DDBJ whole genome shotgun (WGS) entry which is preliminary data.</text>
</comment>
<name>A0A818Q981_9BILA</name>
<feature type="domain" description="RDRP core" evidence="3">
    <location>
        <begin position="200"/>
        <end position="349"/>
    </location>
</feature>
<dbReference type="Pfam" id="PF05183">
    <property type="entry name" value="RdRP"/>
    <property type="match status" value="1"/>
</dbReference>
<dbReference type="PANTHER" id="PTHR23079:SF55">
    <property type="entry name" value="RNA-DIRECTED RNA POLYMERASE"/>
    <property type="match status" value="1"/>
</dbReference>